<evidence type="ECO:0000313" key="3">
    <source>
        <dbReference type="Proteomes" id="UP001224418"/>
    </source>
</evidence>
<dbReference type="SUPFAM" id="SSF159234">
    <property type="entry name" value="FomD-like"/>
    <property type="match status" value="1"/>
</dbReference>
<dbReference type="PANTHER" id="PTHR41271:SF1">
    <property type="entry name" value="DUF402 DOMAIN-CONTAINING PROTEIN"/>
    <property type="match status" value="1"/>
</dbReference>
<dbReference type="Proteomes" id="UP001224418">
    <property type="component" value="Unassembled WGS sequence"/>
</dbReference>
<organism evidence="2 3">
    <name type="scientific">Hathewaya limosa</name>
    <name type="common">Clostridium limosum</name>
    <dbReference type="NCBI Taxonomy" id="1536"/>
    <lineage>
        <taxon>Bacteria</taxon>
        <taxon>Bacillati</taxon>
        <taxon>Bacillota</taxon>
        <taxon>Clostridia</taxon>
        <taxon>Eubacteriales</taxon>
        <taxon>Clostridiaceae</taxon>
        <taxon>Hathewaya</taxon>
    </lineage>
</organism>
<dbReference type="InterPro" id="IPR035930">
    <property type="entry name" value="FomD-like_sf"/>
</dbReference>
<dbReference type="PANTHER" id="PTHR41271">
    <property type="entry name" value="DUF402 DOMAIN-CONTAINING PROTEIN"/>
    <property type="match status" value="1"/>
</dbReference>
<gene>
    <name evidence="2" type="ORF">QOZ93_000215</name>
</gene>
<dbReference type="Gene3D" id="2.40.380.10">
    <property type="entry name" value="FomD-like"/>
    <property type="match status" value="1"/>
</dbReference>
<protein>
    <submittedName>
        <fullName evidence="2">RNA-binding protein associated with RNAse of E/G family</fullName>
    </submittedName>
</protein>
<proteinExistence type="predicted"/>
<dbReference type="EMBL" id="JAUSWN010000001">
    <property type="protein sequence ID" value="MDQ0478514.1"/>
    <property type="molecule type" value="Genomic_DNA"/>
</dbReference>
<reference evidence="2 3" key="1">
    <citation type="submission" date="2023-07" db="EMBL/GenBank/DDBJ databases">
        <title>Genomic Encyclopedia of Type Strains, Phase IV (KMG-IV): sequencing the most valuable type-strain genomes for metagenomic binning, comparative biology and taxonomic classification.</title>
        <authorList>
            <person name="Goeker M."/>
        </authorList>
    </citation>
    <scope>NUCLEOTIDE SEQUENCE [LARGE SCALE GENOMIC DNA]</scope>
    <source>
        <strain evidence="2 3">DSM 1400</strain>
    </source>
</reference>
<dbReference type="RefSeq" id="WP_162630411.1">
    <property type="nucleotide sequence ID" value="NZ_BAAACJ010000024.1"/>
</dbReference>
<feature type="domain" description="DUF402" evidence="1">
    <location>
        <begin position="51"/>
        <end position="160"/>
    </location>
</feature>
<name>A0ABU0JN72_HATLI</name>
<sequence>MKIKYADIISSSKVIDKKFNFTFVEKDGFKGYVGISYFTKVSAPKFITTLNERYLILDTDYIWMQYFGEKDEYATTVMYDKNGEIVQWYVDICEGNFLDSRGIPYFRDMYLDIVLLPSGKIAILDEDELKDALDQGEISKEQFNKAYNVMYKVKEEIQKGINPTINLSKKHLKEMMRLI</sequence>
<evidence type="ECO:0000313" key="2">
    <source>
        <dbReference type="EMBL" id="MDQ0478514.1"/>
    </source>
</evidence>
<dbReference type="Pfam" id="PF04167">
    <property type="entry name" value="DUF402"/>
    <property type="match status" value="1"/>
</dbReference>
<accession>A0ABU0JN72</accession>
<comment type="caution">
    <text evidence="2">The sequence shown here is derived from an EMBL/GenBank/DDBJ whole genome shotgun (WGS) entry which is preliminary data.</text>
</comment>
<keyword evidence="3" id="KW-1185">Reference proteome</keyword>
<dbReference type="InterPro" id="IPR007295">
    <property type="entry name" value="DUF402"/>
</dbReference>
<evidence type="ECO:0000259" key="1">
    <source>
        <dbReference type="Pfam" id="PF04167"/>
    </source>
</evidence>